<evidence type="ECO:0000256" key="2">
    <source>
        <dbReference type="SAM" id="MobiDB-lite"/>
    </source>
</evidence>
<keyword evidence="1" id="KW-0245">EGF-like domain</keyword>
<accession>A0A0D3KTN8</accession>
<dbReference type="PROSITE" id="PS00022">
    <property type="entry name" value="EGF_1"/>
    <property type="match status" value="1"/>
</dbReference>
<dbReference type="PROSITE" id="PS50026">
    <property type="entry name" value="EGF_3"/>
    <property type="match status" value="1"/>
</dbReference>
<dbReference type="InterPro" id="IPR000742">
    <property type="entry name" value="EGF"/>
</dbReference>
<protein>
    <recommendedName>
        <fullName evidence="3">EGF-like domain-containing protein</fullName>
    </recommendedName>
</protein>
<feature type="region of interest" description="Disordered" evidence="2">
    <location>
        <begin position="342"/>
        <end position="385"/>
    </location>
</feature>
<dbReference type="Proteomes" id="UP000013827">
    <property type="component" value="Unassembled WGS sequence"/>
</dbReference>
<feature type="domain" description="EGF-like" evidence="3">
    <location>
        <begin position="300"/>
        <end position="332"/>
    </location>
</feature>
<evidence type="ECO:0000256" key="1">
    <source>
        <dbReference type="PROSITE-ProRule" id="PRU00076"/>
    </source>
</evidence>
<dbReference type="KEGG" id="ehx:EMIHUDRAFT_122095"/>
<dbReference type="HOGENOM" id="CLU_559512_0_0_1"/>
<feature type="compositionally biased region" description="Basic residues" evidence="2">
    <location>
        <begin position="354"/>
        <end position="363"/>
    </location>
</feature>
<reference evidence="4" key="2">
    <citation type="submission" date="2024-10" db="UniProtKB">
        <authorList>
            <consortium name="EnsemblProtists"/>
        </authorList>
    </citation>
    <scope>IDENTIFICATION</scope>
</reference>
<dbReference type="GeneID" id="17284397"/>
<evidence type="ECO:0000313" key="4">
    <source>
        <dbReference type="EnsemblProtists" id="EOD39123"/>
    </source>
</evidence>
<evidence type="ECO:0000313" key="5">
    <source>
        <dbReference type="Proteomes" id="UP000013827"/>
    </source>
</evidence>
<dbReference type="EnsemblProtists" id="EOD39123">
    <property type="protein sequence ID" value="EOD39123"/>
    <property type="gene ID" value="EMIHUDRAFT_122095"/>
</dbReference>
<organism evidence="4 5">
    <name type="scientific">Emiliania huxleyi (strain CCMP1516)</name>
    <dbReference type="NCBI Taxonomy" id="280463"/>
    <lineage>
        <taxon>Eukaryota</taxon>
        <taxon>Haptista</taxon>
        <taxon>Haptophyta</taxon>
        <taxon>Prymnesiophyceae</taxon>
        <taxon>Isochrysidales</taxon>
        <taxon>Noelaerhabdaceae</taxon>
        <taxon>Emiliania</taxon>
    </lineage>
</organism>
<sequence length="488" mass="52625">MLRACQSHRDCGLGVCNPWRGWCECPVGWRGASCEQSLLPSCVLPSGGHLPVRSWVLHAFHNGPARDRWDDRSAIGPVACECLAEWVAAPFLLERSRLNGMRGWTTPCISLAESGSAGGASSFAEVLARPSSAVWRRFSFAAAHDTLRLGLTPSLASRNMDEELPAVAAVLAPLRQRAAQIRAVVDPADATAADSCLLAEPPRLLLNGSAPPLPLLPLGRCPRECGGRGWCEPVPAPARRRRRPWLSSTGASSATAAARCGCFLAGGLRAGVGGPACDEELPRRAAGPLEDGAAGPAPHWGPACPARCSARGTCDWQGFCNCDVGYWGLDCALRLAADGSPEAGRVEAHSNRTLARRAARRRRREGDERRGGEAGQGASRPPRPRVWVFDMPPQFRFGVDFAAGFDARLLDRFLSSTRREADPSRADYALLPGPPLVIDGHRLLARLWHVRSRSPLWRGHAGARHAMTLLTERASMDSFQLSYADQDR</sequence>
<dbReference type="RefSeq" id="XP_005791552.1">
    <property type="nucleotide sequence ID" value="XM_005791495.1"/>
</dbReference>
<dbReference type="SMART" id="SM00181">
    <property type="entry name" value="EGF"/>
    <property type="match status" value="2"/>
</dbReference>
<dbReference type="STRING" id="2903.R1DUL3"/>
<feature type="disulfide bond" evidence="1">
    <location>
        <begin position="322"/>
        <end position="331"/>
    </location>
</feature>
<dbReference type="AlphaFoldDB" id="A0A0D3KTN8"/>
<dbReference type="PaxDb" id="2903-EOD39123"/>
<evidence type="ECO:0000259" key="3">
    <source>
        <dbReference type="PROSITE" id="PS50026"/>
    </source>
</evidence>
<feature type="disulfide bond" evidence="1">
    <location>
        <begin position="304"/>
        <end position="314"/>
    </location>
</feature>
<dbReference type="PROSITE" id="PS01186">
    <property type="entry name" value="EGF_2"/>
    <property type="match status" value="1"/>
</dbReference>
<name>A0A0D3KTN8_EMIH1</name>
<reference evidence="5" key="1">
    <citation type="journal article" date="2013" name="Nature">
        <title>Pan genome of the phytoplankton Emiliania underpins its global distribution.</title>
        <authorList>
            <person name="Read B.A."/>
            <person name="Kegel J."/>
            <person name="Klute M.J."/>
            <person name="Kuo A."/>
            <person name="Lefebvre S.C."/>
            <person name="Maumus F."/>
            <person name="Mayer C."/>
            <person name="Miller J."/>
            <person name="Monier A."/>
            <person name="Salamov A."/>
            <person name="Young J."/>
            <person name="Aguilar M."/>
            <person name="Claverie J.M."/>
            <person name="Frickenhaus S."/>
            <person name="Gonzalez K."/>
            <person name="Herman E.K."/>
            <person name="Lin Y.C."/>
            <person name="Napier J."/>
            <person name="Ogata H."/>
            <person name="Sarno A.F."/>
            <person name="Shmutz J."/>
            <person name="Schroeder D."/>
            <person name="de Vargas C."/>
            <person name="Verret F."/>
            <person name="von Dassow P."/>
            <person name="Valentin K."/>
            <person name="Van de Peer Y."/>
            <person name="Wheeler G."/>
            <person name="Dacks J.B."/>
            <person name="Delwiche C.F."/>
            <person name="Dyhrman S.T."/>
            <person name="Glockner G."/>
            <person name="John U."/>
            <person name="Richards T."/>
            <person name="Worden A.Z."/>
            <person name="Zhang X."/>
            <person name="Grigoriev I.V."/>
            <person name="Allen A.E."/>
            <person name="Bidle K."/>
            <person name="Borodovsky M."/>
            <person name="Bowler C."/>
            <person name="Brownlee C."/>
            <person name="Cock J.M."/>
            <person name="Elias M."/>
            <person name="Gladyshev V.N."/>
            <person name="Groth M."/>
            <person name="Guda C."/>
            <person name="Hadaegh A."/>
            <person name="Iglesias-Rodriguez M.D."/>
            <person name="Jenkins J."/>
            <person name="Jones B.M."/>
            <person name="Lawson T."/>
            <person name="Leese F."/>
            <person name="Lindquist E."/>
            <person name="Lobanov A."/>
            <person name="Lomsadze A."/>
            <person name="Malik S.B."/>
            <person name="Marsh M.E."/>
            <person name="Mackinder L."/>
            <person name="Mock T."/>
            <person name="Mueller-Roeber B."/>
            <person name="Pagarete A."/>
            <person name="Parker M."/>
            <person name="Probert I."/>
            <person name="Quesneville H."/>
            <person name="Raines C."/>
            <person name="Rensing S.A."/>
            <person name="Riano-Pachon D.M."/>
            <person name="Richier S."/>
            <person name="Rokitta S."/>
            <person name="Shiraiwa Y."/>
            <person name="Soanes D.M."/>
            <person name="van der Giezen M."/>
            <person name="Wahlund T.M."/>
            <person name="Williams B."/>
            <person name="Wilson W."/>
            <person name="Wolfe G."/>
            <person name="Wurch L.L."/>
        </authorList>
    </citation>
    <scope>NUCLEOTIDE SEQUENCE</scope>
</reference>
<proteinExistence type="predicted"/>
<keyword evidence="1" id="KW-1015">Disulfide bond</keyword>
<comment type="caution">
    <text evidence="1">Lacks conserved residue(s) required for the propagation of feature annotation.</text>
</comment>
<keyword evidence="5" id="KW-1185">Reference proteome</keyword>